<sequence>MSRIYKYFSHDVLELVFNRDGFCGVKCSLPKDYNDPYELFLGMDLNTPTDQLAFYSDIVGGIPQNPTTCFSQSPIVSPMWAHYANNHSGFVLEFDLEGMQKHFEGNPIWEVSYRKAPHENLKKILQRAAVLKKPRYAYELQEFVFVESYFTKYDEWSYERECRFVDMKNITEEINGNSILFIPIEFVTSIIVGPKFPEGSIDEALSLAEENDLAWYKLHIGKSHPKPYMKDERGDIFIFEDEGISQTNNSCESCSEPLINGDHLCPWCSITEAHEDEAAQNNPFRMLDAIGELENYMDAMGKIGK</sequence>
<proteinExistence type="predicted"/>
<protein>
    <recommendedName>
        <fullName evidence="3">DUF2971 domain-containing protein</fullName>
    </recommendedName>
</protein>
<dbReference type="InterPro" id="IPR021352">
    <property type="entry name" value="DUF2971"/>
</dbReference>
<evidence type="ECO:0000313" key="2">
    <source>
        <dbReference type="Proteomes" id="UP000198367"/>
    </source>
</evidence>
<gene>
    <name evidence="1" type="ORF">CF168_19835</name>
</gene>
<accession>A0A220UT96</accession>
<dbReference type="Pfam" id="PF11185">
    <property type="entry name" value="DUF2971"/>
    <property type="match status" value="1"/>
</dbReference>
<reference evidence="1 2" key="1">
    <citation type="submission" date="2017-07" db="EMBL/GenBank/DDBJ databases">
        <title>Phenotypical and genomic characterization of a clinical isolate of Shewanella bicestrii sp. nov. producing an extended-spectrum beta-lactamase and a new oxacillinase variant.</title>
        <authorList>
            <person name="Jousset A.B."/>
            <person name="Bonnin R.A."/>
            <person name="Girlich D."/>
            <person name="Dabos L."/>
            <person name="Potron A."/>
            <person name="Dortet L."/>
            <person name="Glaser P."/>
            <person name="Naas T."/>
        </authorList>
    </citation>
    <scope>NUCLEOTIDE SEQUENCE [LARGE SCALE GENOMIC DNA]</scope>
    <source>
        <strain evidence="1 2">JAB-1</strain>
    </source>
</reference>
<keyword evidence="2" id="KW-1185">Reference proteome</keyword>
<dbReference type="KEGG" id="sbj:CF168_19835"/>
<organism evidence="1 2">
    <name type="scientific">Shewanella bicestrii</name>
    <dbReference type="NCBI Taxonomy" id="2018305"/>
    <lineage>
        <taxon>Bacteria</taxon>
        <taxon>Pseudomonadati</taxon>
        <taxon>Pseudomonadota</taxon>
        <taxon>Gammaproteobacteria</taxon>
        <taxon>Alteromonadales</taxon>
        <taxon>Shewanellaceae</taxon>
        <taxon>Shewanella</taxon>
    </lineage>
</organism>
<name>A0A220UT96_9GAMM</name>
<evidence type="ECO:0008006" key="3">
    <source>
        <dbReference type="Google" id="ProtNLM"/>
    </source>
</evidence>
<dbReference type="AlphaFoldDB" id="A0A220UT96"/>
<dbReference type="EMBL" id="CP022358">
    <property type="protein sequence ID" value="ASK71355.1"/>
    <property type="molecule type" value="Genomic_DNA"/>
</dbReference>
<evidence type="ECO:0000313" key="1">
    <source>
        <dbReference type="EMBL" id="ASK71355.1"/>
    </source>
</evidence>
<dbReference type="Proteomes" id="UP000198367">
    <property type="component" value="Chromosome"/>
</dbReference>